<accession>A0ABT2J3E1</accession>
<evidence type="ECO:0000313" key="2">
    <source>
        <dbReference type="EMBL" id="MCT2582374.1"/>
    </source>
</evidence>
<dbReference type="EMBL" id="JAFFZE010000005">
    <property type="protein sequence ID" value="MCT2582374.1"/>
    <property type="molecule type" value="Genomic_DNA"/>
</dbReference>
<organism evidence="2 3">
    <name type="scientific">Actinophytocola gossypii</name>
    <dbReference type="NCBI Taxonomy" id="2812003"/>
    <lineage>
        <taxon>Bacteria</taxon>
        <taxon>Bacillati</taxon>
        <taxon>Actinomycetota</taxon>
        <taxon>Actinomycetes</taxon>
        <taxon>Pseudonocardiales</taxon>
        <taxon>Pseudonocardiaceae</taxon>
    </lineage>
</organism>
<proteinExistence type="predicted"/>
<dbReference type="Proteomes" id="UP001156441">
    <property type="component" value="Unassembled WGS sequence"/>
</dbReference>
<evidence type="ECO:0000313" key="3">
    <source>
        <dbReference type="Proteomes" id="UP001156441"/>
    </source>
</evidence>
<protein>
    <submittedName>
        <fullName evidence="2">DUF3558 domain-containing protein</fullName>
    </submittedName>
</protein>
<dbReference type="Pfam" id="PF12079">
    <property type="entry name" value="DUF3558"/>
    <property type="match status" value="1"/>
</dbReference>
<comment type="caution">
    <text evidence="2">The sequence shown here is derived from an EMBL/GenBank/DDBJ whole genome shotgun (WGS) entry which is preliminary data.</text>
</comment>
<sequence length="196" mass="20561">MSLAFVTLAGTACSTDADGTPIPQTSSGRAEESRTTDPSTDPEVENPLDASRFLADPCAVLTQTQLAAFDVTRPGIPETTGSVAERSGPFCVWHAAAELGSTIGVGFITGNKDGLSDIYRGREQFEDFRPVEVDQYPAVFANSPDLRSSGMCTVYVGISDTLAFRATEGGQLDASGSCDRAKQVAAAALTTIQEAR</sequence>
<reference evidence="2 3" key="1">
    <citation type="submission" date="2021-02" db="EMBL/GenBank/DDBJ databases">
        <title>Actinophytocola xerophila sp. nov., isolated from soil of cotton cropping field.</title>
        <authorList>
            <person name="Huang R."/>
            <person name="Chen X."/>
            <person name="Ge X."/>
            <person name="Liu W."/>
        </authorList>
    </citation>
    <scope>NUCLEOTIDE SEQUENCE [LARGE SCALE GENOMIC DNA]</scope>
    <source>
        <strain evidence="2 3">S1-96</strain>
    </source>
</reference>
<dbReference type="RefSeq" id="WP_260189729.1">
    <property type="nucleotide sequence ID" value="NZ_JAFFZE010000005.1"/>
</dbReference>
<gene>
    <name evidence="2" type="ORF">JT362_04460</name>
</gene>
<dbReference type="InterPro" id="IPR024520">
    <property type="entry name" value="DUF3558"/>
</dbReference>
<feature type="region of interest" description="Disordered" evidence="1">
    <location>
        <begin position="13"/>
        <end position="47"/>
    </location>
</feature>
<evidence type="ECO:0000256" key="1">
    <source>
        <dbReference type="SAM" id="MobiDB-lite"/>
    </source>
</evidence>
<name>A0ABT2J3E1_9PSEU</name>
<keyword evidence="3" id="KW-1185">Reference proteome</keyword>